<dbReference type="SUPFAM" id="SSF46689">
    <property type="entry name" value="Homeodomain-like"/>
    <property type="match status" value="1"/>
</dbReference>
<feature type="region of interest" description="Disordered" evidence="1">
    <location>
        <begin position="1"/>
        <end position="24"/>
    </location>
</feature>
<name>A0A6C0RKH7_9PEZI</name>
<organism evidence="3">
    <name type="scientific">Venturia carpophila</name>
    <dbReference type="NCBI Taxonomy" id="86257"/>
    <lineage>
        <taxon>Eukaryota</taxon>
        <taxon>Fungi</taxon>
        <taxon>Dikarya</taxon>
        <taxon>Ascomycota</taxon>
        <taxon>Pezizomycotina</taxon>
        <taxon>Dothideomycetes</taxon>
        <taxon>Pleosporomycetidae</taxon>
        <taxon>Venturiales</taxon>
        <taxon>Venturiaceae</taxon>
        <taxon>Venturia</taxon>
    </lineage>
</organism>
<dbReference type="EMBL" id="MN562204">
    <property type="protein sequence ID" value="QIA15778.1"/>
    <property type="molecule type" value="Genomic_DNA"/>
</dbReference>
<dbReference type="InterPro" id="IPR009057">
    <property type="entry name" value="Homeodomain-like_sf"/>
</dbReference>
<dbReference type="AlphaFoldDB" id="A0A6C0RKH7"/>
<feature type="compositionally biased region" description="Basic and acidic residues" evidence="1">
    <location>
        <begin position="13"/>
        <end position="24"/>
    </location>
</feature>
<sequence length="229" mass="25234">MASWNFGQAAATSKHEARAQRNEKDDQVLRLLQQITGQPADVGIATAGLDMSEAMESQIEIPSGGEELQRDRLEILAEFFLAETALSRAMLAFSKDIQRASQRPDGKNLDQAVKEKAIREFLAEKTQEASQALELTAMIDNDLSVWAVTVFNSFFEAQPTPNLAEIEFLCRTTGAFTGVVIAWFTSKRNRLVNLFKSKKLLGELDGEEAEELVVAIVKEKAAKEGKAIG</sequence>
<protein>
    <submittedName>
        <fullName evidence="3">Uncharacterized protein</fullName>
    </submittedName>
</protein>
<accession>A0A6C0RKH7</accession>
<evidence type="ECO:0000256" key="1">
    <source>
        <dbReference type="SAM" id="MobiDB-lite"/>
    </source>
</evidence>
<reference evidence="3" key="2">
    <citation type="submission" date="2019-10" db="EMBL/GenBank/DDBJ databases">
        <authorList>
            <person name="Young C.A."/>
            <person name="Krom N."/>
            <person name="Charlton N.D."/>
            <person name="Bock C.H."/>
        </authorList>
    </citation>
    <scope>NUCLEOTIDE SEQUENCE</scope>
    <source>
        <strain evidence="3">PS1-1</strain>
    </source>
</reference>
<reference evidence="2" key="1">
    <citation type="submission" date="2019-10" db="EMBL/GenBank/DDBJ databases">
        <authorList>
            <person name="Bock C.H."/>
            <person name="Young C.A."/>
        </authorList>
    </citation>
    <scope>NUCLEOTIDE SEQUENCE</scope>
    <source>
        <strain evidence="2">JB3-5</strain>
    </source>
</reference>
<evidence type="ECO:0000313" key="2">
    <source>
        <dbReference type="EMBL" id="QIA15778.1"/>
    </source>
</evidence>
<dbReference type="EMBL" id="MN562205">
    <property type="protein sequence ID" value="QIA15782.1"/>
    <property type="molecule type" value="Genomic_DNA"/>
</dbReference>
<proteinExistence type="predicted"/>
<evidence type="ECO:0000313" key="3">
    <source>
        <dbReference type="EMBL" id="QIA15782.1"/>
    </source>
</evidence>